<dbReference type="UniPathway" id="UPA00196"/>
<reference evidence="2 3" key="1">
    <citation type="journal article" date="2018" name="Front. Plant Sci.">
        <title>Red Clover (Trifolium pratense) and Zigzag Clover (T. medium) - A Picture of Genomic Similarities and Differences.</title>
        <authorList>
            <person name="Dluhosova J."/>
            <person name="Istvanek J."/>
            <person name="Nedelnik J."/>
            <person name="Repkova J."/>
        </authorList>
    </citation>
    <scope>NUCLEOTIDE SEQUENCE [LARGE SCALE GENOMIC DNA]</scope>
    <source>
        <strain evidence="3">cv. 10/8</strain>
        <tissue evidence="2">Leaf</tissue>
    </source>
</reference>
<evidence type="ECO:0000313" key="2">
    <source>
        <dbReference type="EMBL" id="MCI14578.1"/>
    </source>
</evidence>
<comment type="subcellular location">
    <subcellularLocation>
        <location evidence="1">Endoplasmic reticulum membrane</location>
        <topology evidence="1">Multi-pass membrane protein</topology>
    </subcellularLocation>
</comment>
<dbReference type="PANTHER" id="PTHR12250">
    <property type="entry name" value="PHOSPHATIDYLINOSITOL GLYCAN, CLASS N"/>
    <property type="match status" value="1"/>
</dbReference>
<dbReference type="AlphaFoldDB" id="A0A392PR60"/>
<keyword evidence="1" id="KW-0337">GPI-anchor biosynthesis</keyword>
<dbReference type="GO" id="GO:0006506">
    <property type="term" value="P:GPI anchor biosynthetic process"/>
    <property type="evidence" value="ECO:0007669"/>
    <property type="project" value="UniProtKB-UniPathway"/>
</dbReference>
<sequence length="96" mass="10628">MPISSSNHSDCGFRFVDDHVHDSPTPIEWGLHGIERVDVNQADIAPLMVSTLLGLPCPVNSVGILPRDYINMTKAEEVEAVLSNTKEILNQFLRKS</sequence>
<organism evidence="2 3">
    <name type="scientific">Trifolium medium</name>
    <dbReference type="NCBI Taxonomy" id="97028"/>
    <lineage>
        <taxon>Eukaryota</taxon>
        <taxon>Viridiplantae</taxon>
        <taxon>Streptophyta</taxon>
        <taxon>Embryophyta</taxon>
        <taxon>Tracheophyta</taxon>
        <taxon>Spermatophyta</taxon>
        <taxon>Magnoliopsida</taxon>
        <taxon>eudicotyledons</taxon>
        <taxon>Gunneridae</taxon>
        <taxon>Pentapetalae</taxon>
        <taxon>rosids</taxon>
        <taxon>fabids</taxon>
        <taxon>Fabales</taxon>
        <taxon>Fabaceae</taxon>
        <taxon>Papilionoideae</taxon>
        <taxon>50 kb inversion clade</taxon>
        <taxon>NPAAA clade</taxon>
        <taxon>Hologalegina</taxon>
        <taxon>IRL clade</taxon>
        <taxon>Trifolieae</taxon>
        <taxon>Trifolium</taxon>
    </lineage>
</organism>
<accession>A0A392PR60</accession>
<evidence type="ECO:0000256" key="1">
    <source>
        <dbReference type="RuleBase" id="RU367138"/>
    </source>
</evidence>
<dbReference type="Proteomes" id="UP000265520">
    <property type="component" value="Unassembled WGS sequence"/>
</dbReference>
<dbReference type="GO" id="GO:0005789">
    <property type="term" value="C:endoplasmic reticulum membrane"/>
    <property type="evidence" value="ECO:0007669"/>
    <property type="project" value="UniProtKB-SubCell"/>
</dbReference>
<dbReference type="EMBL" id="LXQA010092951">
    <property type="protein sequence ID" value="MCI14578.1"/>
    <property type="molecule type" value="Genomic_DNA"/>
</dbReference>
<dbReference type="GO" id="GO:0051377">
    <property type="term" value="F:mannose-ethanolamine phosphotransferase activity"/>
    <property type="evidence" value="ECO:0007669"/>
    <property type="project" value="UniProtKB-UniRule"/>
</dbReference>
<protein>
    <recommendedName>
        <fullName evidence="1">GPI ethanolamine phosphate transferase 1</fullName>
        <ecNumber evidence="1">2.-.-.-</ecNumber>
    </recommendedName>
</protein>
<comment type="pathway">
    <text evidence="1">Glycolipid biosynthesis; glycosylphosphatidylinositol-anchor biosynthesis.</text>
</comment>
<feature type="non-terminal residue" evidence="2">
    <location>
        <position position="96"/>
    </location>
</feature>
<name>A0A392PR60_9FABA</name>
<evidence type="ECO:0000313" key="3">
    <source>
        <dbReference type="Proteomes" id="UP000265520"/>
    </source>
</evidence>
<comment type="similarity">
    <text evidence="1">Belongs to the PIGG/PIGN/PIGO family. PIGN subfamily.</text>
</comment>
<dbReference type="PANTHER" id="PTHR12250:SF0">
    <property type="entry name" value="GPI ETHANOLAMINE PHOSPHATE TRANSFERASE 1"/>
    <property type="match status" value="1"/>
</dbReference>
<comment type="caution">
    <text evidence="2">The sequence shown here is derived from an EMBL/GenBank/DDBJ whole genome shotgun (WGS) entry which is preliminary data.</text>
</comment>
<keyword evidence="3" id="KW-1185">Reference proteome</keyword>
<dbReference type="EC" id="2.-.-.-" evidence="1"/>
<keyword evidence="1" id="KW-0256">Endoplasmic reticulum</keyword>
<proteinExistence type="inferred from homology"/>
<keyword evidence="1 2" id="KW-0808">Transferase</keyword>
<comment type="function">
    <text evidence="1">Ethanolamine phosphate transferase involved in glycosylphosphatidylinositol-anchor biosynthesis. Transfers ethanolamine phosphate to the first alpha-1,4-linked mannose of the glycosylphosphatidylinositol precursor of GPI-anchor.</text>
</comment>
<dbReference type="InterPro" id="IPR007070">
    <property type="entry name" value="GPI_EtnP_transferase_1"/>
</dbReference>